<organism evidence="1 2">
    <name type="scientific">Fusarium equiseti</name>
    <name type="common">Fusarium scirpi</name>
    <dbReference type="NCBI Taxonomy" id="61235"/>
    <lineage>
        <taxon>Eukaryota</taxon>
        <taxon>Fungi</taxon>
        <taxon>Dikarya</taxon>
        <taxon>Ascomycota</taxon>
        <taxon>Pezizomycotina</taxon>
        <taxon>Sordariomycetes</taxon>
        <taxon>Hypocreomycetidae</taxon>
        <taxon>Hypocreales</taxon>
        <taxon>Nectriaceae</taxon>
        <taxon>Fusarium</taxon>
        <taxon>Fusarium incarnatum-equiseti species complex</taxon>
    </lineage>
</organism>
<dbReference type="Proteomes" id="UP001152024">
    <property type="component" value="Unassembled WGS sequence"/>
</dbReference>
<name>A0ABQ8QXV9_FUSEQ</name>
<proteinExistence type="predicted"/>
<gene>
    <name evidence="1" type="ORF">NW768_011355</name>
</gene>
<dbReference type="EMBL" id="JAOQBH010000028">
    <property type="protein sequence ID" value="KAJ4114801.1"/>
    <property type="molecule type" value="Genomic_DNA"/>
</dbReference>
<keyword evidence="2" id="KW-1185">Reference proteome</keyword>
<accession>A0ABQ8QXV9</accession>
<protein>
    <submittedName>
        <fullName evidence="1">Uncharacterized protein</fullName>
    </submittedName>
</protein>
<evidence type="ECO:0000313" key="1">
    <source>
        <dbReference type="EMBL" id="KAJ4114801.1"/>
    </source>
</evidence>
<evidence type="ECO:0000313" key="2">
    <source>
        <dbReference type="Proteomes" id="UP001152024"/>
    </source>
</evidence>
<sequence length="139" mass="15746">MAPGKTRNEKAAVAATQTLGDDSMSKSKDQLALTKWHHKFISVKRIYDKDNQHPSMEYSRAAKKYQDFKYPKGVLINFQYKATVGANAELAPYLAFRGVLETNSYIEIIVPDIVHQAALVAFNNFEIEKDIVNFESTMI</sequence>
<reference evidence="1" key="1">
    <citation type="submission" date="2022-09" db="EMBL/GenBank/DDBJ databases">
        <title>Fusarium specimens isolated from Avocado Roots.</title>
        <authorList>
            <person name="Stajich J."/>
            <person name="Roper C."/>
            <person name="Heimlech-Rivalta G."/>
        </authorList>
    </citation>
    <scope>NUCLEOTIDE SEQUENCE</scope>
    <source>
        <strain evidence="1">CF00095</strain>
    </source>
</reference>
<comment type="caution">
    <text evidence="1">The sequence shown here is derived from an EMBL/GenBank/DDBJ whole genome shotgun (WGS) entry which is preliminary data.</text>
</comment>